<accession>A0AAF0TBU5</accession>
<dbReference type="AlphaFoldDB" id="A0AAF0TBU5"/>
<evidence type="ECO:0000313" key="1">
    <source>
        <dbReference type="EMBL" id="WMV14527.1"/>
    </source>
</evidence>
<gene>
    <name evidence="1" type="ORF">MTR67_007912</name>
</gene>
<evidence type="ECO:0000313" key="2">
    <source>
        <dbReference type="Proteomes" id="UP001234989"/>
    </source>
</evidence>
<name>A0AAF0TBU5_SOLVR</name>
<protein>
    <submittedName>
        <fullName evidence="1">Uncharacterized protein</fullName>
    </submittedName>
</protein>
<proteinExistence type="predicted"/>
<sequence length="48" mass="5474">IETLLDPTTQLLEEISHSYDVEIVQSWRRWKDLSKGFPNISSAAPKSS</sequence>
<reference evidence="1" key="1">
    <citation type="submission" date="2023-08" db="EMBL/GenBank/DDBJ databases">
        <title>A de novo genome assembly of Solanum verrucosum Schlechtendal, a Mexican diploid species geographically isolated from the other diploid A-genome species in potato relatives.</title>
        <authorList>
            <person name="Hosaka K."/>
        </authorList>
    </citation>
    <scope>NUCLEOTIDE SEQUENCE</scope>
    <source>
        <tissue evidence="1">Young leaves</tissue>
    </source>
</reference>
<feature type="non-terminal residue" evidence="1">
    <location>
        <position position="1"/>
    </location>
</feature>
<dbReference type="Proteomes" id="UP001234989">
    <property type="component" value="Chromosome 2"/>
</dbReference>
<organism evidence="1 2">
    <name type="scientific">Solanum verrucosum</name>
    <dbReference type="NCBI Taxonomy" id="315347"/>
    <lineage>
        <taxon>Eukaryota</taxon>
        <taxon>Viridiplantae</taxon>
        <taxon>Streptophyta</taxon>
        <taxon>Embryophyta</taxon>
        <taxon>Tracheophyta</taxon>
        <taxon>Spermatophyta</taxon>
        <taxon>Magnoliopsida</taxon>
        <taxon>eudicotyledons</taxon>
        <taxon>Gunneridae</taxon>
        <taxon>Pentapetalae</taxon>
        <taxon>asterids</taxon>
        <taxon>lamiids</taxon>
        <taxon>Solanales</taxon>
        <taxon>Solanaceae</taxon>
        <taxon>Solanoideae</taxon>
        <taxon>Solaneae</taxon>
        <taxon>Solanum</taxon>
    </lineage>
</organism>
<keyword evidence="2" id="KW-1185">Reference proteome</keyword>
<dbReference type="EMBL" id="CP133613">
    <property type="protein sequence ID" value="WMV14527.1"/>
    <property type="molecule type" value="Genomic_DNA"/>
</dbReference>